<keyword evidence="3" id="KW-1185">Reference proteome</keyword>
<dbReference type="Gene3D" id="3.80.10.10">
    <property type="entry name" value="Ribonuclease Inhibitor"/>
    <property type="match status" value="1"/>
</dbReference>
<comment type="caution">
    <text evidence="2">The sequence shown here is derived from an EMBL/GenBank/DDBJ whole genome shotgun (WGS) entry which is preliminary data.</text>
</comment>
<reference evidence="2" key="1">
    <citation type="submission" date="2021-11" db="EMBL/GenBank/DDBJ databases">
        <title>Streptomyces corallinus and Kineosporia corallina sp. nov., two new coral-derived marine actinobacteria.</title>
        <authorList>
            <person name="Buangrab K."/>
            <person name="Sutthacheep M."/>
            <person name="Yeemin T."/>
            <person name="Harunari E."/>
            <person name="Igarashi Y."/>
            <person name="Sripreechasak P."/>
            <person name="Kanchanasin P."/>
            <person name="Tanasupawat S."/>
            <person name="Phongsopitanun W."/>
        </authorList>
    </citation>
    <scope>NUCLEOTIDE SEQUENCE</scope>
    <source>
        <strain evidence="2">JCM 31032</strain>
    </source>
</reference>
<keyword evidence="1" id="KW-1133">Transmembrane helix</keyword>
<keyword evidence="1" id="KW-0472">Membrane</keyword>
<evidence type="ECO:0000256" key="1">
    <source>
        <dbReference type="SAM" id="Phobius"/>
    </source>
</evidence>
<dbReference type="EMBL" id="JAJOMB010000005">
    <property type="protein sequence ID" value="MCD5311766.1"/>
    <property type="molecule type" value="Genomic_DNA"/>
</dbReference>
<dbReference type="InterPro" id="IPR032675">
    <property type="entry name" value="LRR_dom_sf"/>
</dbReference>
<proteinExistence type="predicted"/>
<protein>
    <submittedName>
        <fullName evidence="2">Uncharacterized protein</fullName>
    </submittedName>
</protein>
<feature type="transmembrane region" description="Helical" evidence="1">
    <location>
        <begin position="399"/>
        <end position="420"/>
    </location>
</feature>
<evidence type="ECO:0000313" key="3">
    <source>
        <dbReference type="Proteomes" id="UP001138997"/>
    </source>
</evidence>
<dbReference type="AlphaFoldDB" id="A0A9X1NED7"/>
<accession>A0A9X1NED7</accession>
<feature type="transmembrane region" description="Helical" evidence="1">
    <location>
        <begin position="474"/>
        <end position="491"/>
    </location>
</feature>
<evidence type="ECO:0000313" key="2">
    <source>
        <dbReference type="EMBL" id="MCD5311766.1"/>
    </source>
</evidence>
<dbReference type="Proteomes" id="UP001138997">
    <property type="component" value="Unassembled WGS sequence"/>
</dbReference>
<sequence length="553" mass="59883">MASTGLPGPIMAPRPTWAMDSWHDGTYLGTYLLAGRNGWERWYDAQGPLDTRRLALALDASPEVLRRLGDIPMHLRGLSLVGLPATDQDIQLIARRCKDLRWLDLRGTQVTAAGLDALKRLRSLRHIGVDPHLLLTRDPNGRQQLIAGSQALIPVASGVPEPDLVGLHESLRTAVKNNPSAVGARGPDEAVARARVLLDAGQAEAGLAMVGSFLVTGEPAVLIVTARCLLKQGLPLQALAALAQAPPTGAVLAWRAVVLTTINPSEAARVAKAALRETIENQVAEWALVTAYLNRSQLVLAEDALNLLRSRTYDEIDEGKLSARLARAKRHYQEEAEAWQRLLTVSPDDADALAGLSRAQRSAHPYSLRWVRTLNRAATADVGKYGRRMMDQVSAHRRGTAITAGVVSFPILVLVFSAWAPVERHVWGWALAVAILIGNLVGLAIWFTTPREVRRVIVNSDKITGGRHRPSRKAMLIGAVIAVSAVAFIPANNPGSARSDDPAAPRLEITIPPVPTVSFSFPSLIDEETREQQKRLRDLVDELESSPGPTGTP</sequence>
<dbReference type="SUPFAM" id="SSF52047">
    <property type="entry name" value="RNI-like"/>
    <property type="match status" value="1"/>
</dbReference>
<name>A0A9X1NED7_9ACTN</name>
<keyword evidence="1" id="KW-0812">Transmembrane</keyword>
<organism evidence="2 3">
    <name type="scientific">Kineosporia babensis</name>
    <dbReference type="NCBI Taxonomy" id="499548"/>
    <lineage>
        <taxon>Bacteria</taxon>
        <taxon>Bacillati</taxon>
        <taxon>Actinomycetota</taxon>
        <taxon>Actinomycetes</taxon>
        <taxon>Kineosporiales</taxon>
        <taxon>Kineosporiaceae</taxon>
        <taxon>Kineosporia</taxon>
    </lineage>
</organism>
<dbReference type="RefSeq" id="WP_231441291.1">
    <property type="nucleotide sequence ID" value="NZ_JAJOMB010000005.1"/>
</dbReference>
<feature type="transmembrane region" description="Helical" evidence="1">
    <location>
        <begin position="426"/>
        <end position="447"/>
    </location>
</feature>
<gene>
    <name evidence="2" type="ORF">LR394_12720</name>
</gene>